<dbReference type="InterPro" id="IPR003594">
    <property type="entry name" value="HATPase_dom"/>
</dbReference>
<dbReference type="PROSITE" id="PS50109">
    <property type="entry name" value="HIS_KIN"/>
    <property type="match status" value="1"/>
</dbReference>
<dbReference type="FunFam" id="1.10.287.130:FF:000001">
    <property type="entry name" value="Two-component sensor histidine kinase"/>
    <property type="match status" value="1"/>
</dbReference>
<evidence type="ECO:0000256" key="7">
    <source>
        <dbReference type="ARBA" id="ARBA00023136"/>
    </source>
</evidence>
<dbReference type="AlphaFoldDB" id="A0A0P6Y8G9"/>
<dbReference type="EC" id="2.7.13.3" evidence="2"/>
<dbReference type="InterPro" id="IPR003661">
    <property type="entry name" value="HisK_dim/P_dom"/>
</dbReference>
<keyword evidence="9" id="KW-0175">Coiled coil</keyword>
<dbReference type="Pfam" id="PF02518">
    <property type="entry name" value="HATPase_c"/>
    <property type="match status" value="1"/>
</dbReference>
<evidence type="ECO:0000256" key="2">
    <source>
        <dbReference type="ARBA" id="ARBA00012438"/>
    </source>
</evidence>
<dbReference type="Gene3D" id="1.10.287.130">
    <property type="match status" value="1"/>
</dbReference>
<evidence type="ECO:0000256" key="3">
    <source>
        <dbReference type="ARBA" id="ARBA00022553"/>
    </source>
</evidence>
<dbReference type="SMART" id="SM00388">
    <property type="entry name" value="HisKA"/>
    <property type="match status" value="1"/>
</dbReference>
<organism evidence="12 13">
    <name type="scientific">Herpetosiphon geysericola</name>
    <dbReference type="NCBI Taxonomy" id="70996"/>
    <lineage>
        <taxon>Bacteria</taxon>
        <taxon>Bacillati</taxon>
        <taxon>Chloroflexota</taxon>
        <taxon>Chloroflexia</taxon>
        <taxon>Herpetosiphonales</taxon>
        <taxon>Herpetosiphonaceae</taxon>
        <taxon>Herpetosiphon</taxon>
    </lineage>
</organism>
<dbReference type="Gene3D" id="3.40.50.2300">
    <property type="match status" value="1"/>
</dbReference>
<dbReference type="Pfam" id="PF00512">
    <property type="entry name" value="HisKA"/>
    <property type="match status" value="1"/>
</dbReference>
<keyword evidence="3 8" id="KW-0597">Phosphoprotein</keyword>
<dbReference type="Proteomes" id="UP000050277">
    <property type="component" value="Unassembled WGS sequence"/>
</dbReference>
<keyword evidence="7" id="KW-0472">Membrane</keyword>
<dbReference type="Pfam" id="PF00072">
    <property type="entry name" value="Response_reg"/>
    <property type="match status" value="1"/>
</dbReference>
<dbReference type="PRINTS" id="PR00344">
    <property type="entry name" value="BCTRLSENSOR"/>
</dbReference>
<feature type="coiled-coil region" evidence="9">
    <location>
        <begin position="142"/>
        <end position="176"/>
    </location>
</feature>
<dbReference type="SUPFAM" id="SSF52172">
    <property type="entry name" value="CheY-like"/>
    <property type="match status" value="1"/>
</dbReference>
<protein>
    <recommendedName>
        <fullName evidence="2">histidine kinase</fullName>
        <ecNumber evidence="2">2.7.13.3</ecNumber>
    </recommendedName>
</protein>
<proteinExistence type="predicted"/>
<dbReference type="PROSITE" id="PS50110">
    <property type="entry name" value="RESPONSE_REGULATORY"/>
    <property type="match status" value="1"/>
</dbReference>
<dbReference type="EMBL" id="LGKP01000022">
    <property type="protein sequence ID" value="KPL86199.1"/>
    <property type="molecule type" value="Genomic_DNA"/>
</dbReference>
<dbReference type="SMART" id="SM00448">
    <property type="entry name" value="REC"/>
    <property type="match status" value="1"/>
</dbReference>
<dbReference type="InterPro" id="IPR011006">
    <property type="entry name" value="CheY-like_superfamily"/>
</dbReference>
<evidence type="ECO:0000313" key="13">
    <source>
        <dbReference type="Proteomes" id="UP000050277"/>
    </source>
</evidence>
<evidence type="ECO:0000256" key="5">
    <source>
        <dbReference type="ARBA" id="ARBA00022777"/>
    </source>
</evidence>
<evidence type="ECO:0000256" key="8">
    <source>
        <dbReference type="PROSITE-ProRule" id="PRU00169"/>
    </source>
</evidence>
<accession>A0A0P6Y8G9</accession>
<name>A0A0P6Y8G9_9CHLR</name>
<evidence type="ECO:0000259" key="10">
    <source>
        <dbReference type="PROSITE" id="PS50109"/>
    </source>
</evidence>
<evidence type="ECO:0000256" key="6">
    <source>
        <dbReference type="ARBA" id="ARBA00023012"/>
    </source>
</evidence>
<feature type="modified residue" description="4-aspartylphosphate" evidence="8">
    <location>
        <position position="55"/>
    </location>
</feature>
<keyword evidence="13" id="KW-1185">Reference proteome</keyword>
<dbReference type="FunFam" id="3.30.565.10:FF:000006">
    <property type="entry name" value="Sensor histidine kinase WalK"/>
    <property type="match status" value="1"/>
</dbReference>
<dbReference type="InterPro" id="IPR001789">
    <property type="entry name" value="Sig_transdc_resp-reg_receiver"/>
</dbReference>
<dbReference type="GO" id="GO:0000155">
    <property type="term" value="F:phosphorelay sensor kinase activity"/>
    <property type="evidence" value="ECO:0007669"/>
    <property type="project" value="InterPro"/>
</dbReference>
<evidence type="ECO:0000256" key="1">
    <source>
        <dbReference type="ARBA" id="ARBA00000085"/>
    </source>
</evidence>
<dbReference type="InterPro" id="IPR004358">
    <property type="entry name" value="Sig_transdc_His_kin-like_C"/>
</dbReference>
<dbReference type="OrthoDB" id="9790669at2"/>
<keyword evidence="5" id="KW-0418">Kinase</keyword>
<dbReference type="CDD" id="cd00082">
    <property type="entry name" value="HisKA"/>
    <property type="match status" value="1"/>
</dbReference>
<dbReference type="STRING" id="70996.SE18_15230"/>
<dbReference type="SUPFAM" id="SSF47384">
    <property type="entry name" value="Homodimeric domain of signal transducing histidine kinase"/>
    <property type="match status" value="1"/>
</dbReference>
<dbReference type="CDD" id="cd00075">
    <property type="entry name" value="HATPase"/>
    <property type="match status" value="1"/>
</dbReference>
<dbReference type="PANTHER" id="PTHR43547">
    <property type="entry name" value="TWO-COMPONENT HISTIDINE KINASE"/>
    <property type="match status" value="1"/>
</dbReference>
<evidence type="ECO:0000256" key="4">
    <source>
        <dbReference type="ARBA" id="ARBA00022679"/>
    </source>
</evidence>
<dbReference type="InterPro" id="IPR036890">
    <property type="entry name" value="HATPase_C_sf"/>
</dbReference>
<dbReference type="RefSeq" id="WP_054535311.1">
    <property type="nucleotide sequence ID" value="NZ_LGKP01000022.1"/>
</dbReference>
<evidence type="ECO:0000256" key="9">
    <source>
        <dbReference type="SAM" id="Coils"/>
    </source>
</evidence>
<sequence length="397" mass="43735">MAGSTRVLYIEDNHDNQRLVRRVLATRGYQIIIANDGNEGWKSAQTDRPDLILMDINLPGLNGYELTTKFKATPQLADVPIVALTANTTPGDRERALAAGCDGYISKPIDPRALPDLVASYIGGTREVLASSDAPTVMREYSQQLVGRLESHVRELENANNRLTRLDQAKNDFLATISHELRTPLTVIHGYLDLLNMQALGPVNEGQREALELMKRNSTRLLRHINDLIYLQQVRSNQMDFAQADLRGLVQSICNDMQPTFGEKNQTLVRNIYVGGIQTPLMINMDVHGVDNAVRHLLENASQYTNAGGVIQVSVYQDDQLVRVSIRDNGVGIPEADFERIFEPFVRLDDTLASVGGAGLGLVIAKHVAEAHNGTIALESTVGVGSIFTLQLPVNHQ</sequence>
<gene>
    <name evidence="12" type="ORF">SE18_15230</name>
</gene>
<keyword evidence="4" id="KW-0808">Transferase</keyword>
<feature type="domain" description="Response regulatory" evidence="11">
    <location>
        <begin position="6"/>
        <end position="122"/>
    </location>
</feature>
<evidence type="ECO:0000313" key="12">
    <source>
        <dbReference type="EMBL" id="KPL86199.1"/>
    </source>
</evidence>
<dbReference type="PANTHER" id="PTHR43547:SF2">
    <property type="entry name" value="HYBRID SIGNAL TRANSDUCTION HISTIDINE KINASE C"/>
    <property type="match status" value="1"/>
</dbReference>
<dbReference type="SMART" id="SM00387">
    <property type="entry name" value="HATPase_c"/>
    <property type="match status" value="1"/>
</dbReference>
<keyword evidence="6" id="KW-0902">Two-component regulatory system</keyword>
<reference evidence="12 13" key="1">
    <citation type="submission" date="2015-07" db="EMBL/GenBank/DDBJ databases">
        <title>Whole genome sequence of Herpetosiphon geysericola DSM 7119.</title>
        <authorList>
            <person name="Hemp J."/>
            <person name="Ward L.M."/>
            <person name="Pace L.A."/>
            <person name="Fischer W.W."/>
        </authorList>
    </citation>
    <scope>NUCLEOTIDE SEQUENCE [LARGE SCALE GENOMIC DNA]</scope>
    <source>
        <strain evidence="12 13">DSM 7119</strain>
    </source>
</reference>
<feature type="domain" description="Histidine kinase" evidence="10">
    <location>
        <begin position="176"/>
        <end position="396"/>
    </location>
</feature>
<comment type="catalytic activity">
    <reaction evidence="1">
        <text>ATP + protein L-histidine = ADP + protein N-phospho-L-histidine.</text>
        <dbReference type="EC" id="2.7.13.3"/>
    </reaction>
</comment>
<evidence type="ECO:0000259" key="11">
    <source>
        <dbReference type="PROSITE" id="PS50110"/>
    </source>
</evidence>
<comment type="caution">
    <text evidence="12">The sequence shown here is derived from an EMBL/GenBank/DDBJ whole genome shotgun (WGS) entry which is preliminary data.</text>
</comment>
<dbReference type="InterPro" id="IPR036097">
    <property type="entry name" value="HisK_dim/P_sf"/>
</dbReference>
<dbReference type="Gene3D" id="3.30.565.10">
    <property type="entry name" value="Histidine kinase-like ATPase, C-terminal domain"/>
    <property type="match status" value="1"/>
</dbReference>
<dbReference type="InterPro" id="IPR005467">
    <property type="entry name" value="His_kinase_dom"/>
</dbReference>
<dbReference type="SUPFAM" id="SSF55874">
    <property type="entry name" value="ATPase domain of HSP90 chaperone/DNA topoisomerase II/histidine kinase"/>
    <property type="match status" value="1"/>
</dbReference>